<protein>
    <submittedName>
        <fullName evidence="6">LysR family transcriptional regulator</fullName>
    </submittedName>
</protein>
<dbReference type="Proteomes" id="UP000305674">
    <property type="component" value="Unassembled WGS sequence"/>
</dbReference>
<dbReference type="FunFam" id="1.10.10.10:FF:000001">
    <property type="entry name" value="LysR family transcriptional regulator"/>
    <property type="match status" value="1"/>
</dbReference>
<evidence type="ECO:0000256" key="4">
    <source>
        <dbReference type="ARBA" id="ARBA00023163"/>
    </source>
</evidence>
<evidence type="ECO:0000256" key="1">
    <source>
        <dbReference type="ARBA" id="ARBA00009437"/>
    </source>
</evidence>
<evidence type="ECO:0000313" key="6">
    <source>
        <dbReference type="EMBL" id="TKB50551.1"/>
    </source>
</evidence>
<accession>A0A4U1BH51</accession>
<dbReference type="Pfam" id="PF03466">
    <property type="entry name" value="LysR_substrate"/>
    <property type="match status" value="1"/>
</dbReference>
<keyword evidence="2" id="KW-0805">Transcription regulation</keyword>
<keyword evidence="4" id="KW-0804">Transcription</keyword>
<dbReference type="Gene3D" id="1.10.10.10">
    <property type="entry name" value="Winged helix-like DNA-binding domain superfamily/Winged helix DNA-binding domain"/>
    <property type="match status" value="1"/>
</dbReference>
<proteinExistence type="inferred from homology"/>
<evidence type="ECO:0000259" key="5">
    <source>
        <dbReference type="PROSITE" id="PS50931"/>
    </source>
</evidence>
<dbReference type="Gene3D" id="3.40.190.10">
    <property type="entry name" value="Periplasmic binding protein-like II"/>
    <property type="match status" value="2"/>
</dbReference>
<name>A0A4U1BH51_9GAMM</name>
<evidence type="ECO:0000256" key="2">
    <source>
        <dbReference type="ARBA" id="ARBA00023015"/>
    </source>
</evidence>
<comment type="caution">
    <text evidence="6">The sequence shown here is derived from an EMBL/GenBank/DDBJ whole genome shotgun (WGS) entry which is preliminary data.</text>
</comment>
<reference evidence="6 7" key="1">
    <citation type="submission" date="2019-04" db="EMBL/GenBank/DDBJ databases">
        <authorList>
            <person name="Hwang J.C."/>
        </authorList>
    </citation>
    <scope>NUCLEOTIDE SEQUENCE [LARGE SCALE GENOMIC DNA]</scope>
    <source>
        <strain evidence="6 7">IMCC35001</strain>
    </source>
</reference>
<dbReference type="PANTHER" id="PTHR30126:SF21">
    <property type="entry name" value="TRANSCRIPTIONAL REGULATOR-RELATED"/>
    <property type="match status" value="1"/>
</dbReference>
<evidence type="ECO:0000256" key="3">
    <source>
        <dbReference type="ARBA" id="ARBA00023125"/>
    </source>
</evidence>
<dbReference type="InterPro" id="IPR036388">
    <property type="entry name" value="WH-like_DNA-bd_sf"/>
</dbReference>
<dbReference type="InterPro" id="IPR005119">
    <property type="entry name" value="LysR_subst-bd"/>
</dbReference>
<dbReference type="RefSeq" id="WP_136852028.1">
    <property type="nucleotide sequence ID" value="NZ_SWCI01000002.1"/>
</dbReference>
<dbReference type="InterPro" id="IPR036390">
    <property type="entry name" value="WH_DNA-bd_sf"/>
</dbReference>
<dbReference type="PANTHER" id="PTHR30126">
    <property type="entry name" value="HTH-TYPE TRANSCRIPTIONAL REGULATOR"/>
    <property type="match status" value="1"/>
</dbReference>
<feature type="domain" description="HTH lysR-type" evidence="5">
    <location>
        <begin position="1"/>
        <end position="58"/>
    </location>
</feature>
<dbReference type="GO" id="GO:0000976">
    <property type="term" value="F:transcription cis-regulatory region binding"/>
    <property type="evidence" value="ECO:0007669"/>
    <property type="project" value="TreeGrafter"/>
</dbReference>
<dbReference type="AlphaFoldDB" id="A0A4U1BH51"/>
<keyword evidence="3" id="KW-0238">DNA-binding</keyword>
<dbReference type="OrthoDB" id="9786526at2"/>
<dbReference type="Pfam" id="PF00126">
    <property type="entry name" value="HTH_1"/>
    <property type="match status" value="1"/>
</dbReference>
<dbReference type="InterPro" id="IPR000847">
    <property type="entry name" value="LysR_HTH_N"/>
</dbReference>
<dbReference type="PRINTS" id="PR00039">
    <property type="entry name" value="HTHLYSR"/>
</dbReference>
<dbReference type="SUPFAM" id="SSF53850">
    <property type="entry name" value="Periplasmic binding protein-like II"/>
    <property type="match status" value="1"/>
</dbReference>
<organism evidence="6 7">
    <name type="scientific">Ferrimonas sediminicola</name>
    <dbReference type="NCBI Taxonomy" id="2569538"/>
    <lineage>
        <taxon>Bacteria</taxon>
        <taxon>Pseudomonadati</taxon>
        <taxon>Pseudomonadota</taxon>
        <taxon>Gammaproteobacteria</taxon>
        <taxon>Alteromonadales</taxon>
        <taxon>Ferrimonadaceae</taxon>
        <taxon>Ferrimonas</taxon>
    </lineage>
</organism>
<gene>
    <name evidence="6" type="ORF">FCL40_05215</name>
</gene>
<dbReference type="PROSITE" id="PS50931">
    <property type="entry name" value="HTH_LYSR"/>
    <property type="match status" value="1"/>
</dbReference>
<sequence>MDVKVFKTFLEVAKERHFGRAAESLNITQAAVSARIKQLEEYFDATLFVRQRNNIRLTSTGERLVRYAEVMVTTLQQAKDDLKLAKGDQAQLTLAGTPNIWDAYLQHCLGVITESMSGYAFSADTLSQEQVNRALLQRTLDMGILFEPVKSELLQCSEVARLELVLVSTRSESMEQALAGEYIYVDWGVQFAQEHAALHADAPPPAMRTSSARIALDILLKRGGAAYLPLSMVEPFLESGQLHRLCESSLLGREVYLAYRKDSPLLDGILRVEARLSATSPAGGYTLQAAADNL</sequence>
<evidence type="ECO:0000313" key="7">
    <source>
        <dbReference type="Proteomes" id="UP000305674"/>
    </source>
</evidence>
<comment type="similarity">
    <text evidence="1">Belongs to the LysR transcriptional regulatory family.</text>
</comment>
<dbReference type="SUPFAM" id="SSF46785">
    <property type="entry name" value="Winged helix' DNA-binding domain"/>
    <property type="match status" value="1"/>
</dbReference>
<keyword evidence="7" id="KW-1185">Reference proteome</keyword>
<dbReference type="EMBL" id="SWCI01000002">
    <property type="protein sequence ID" value="TKB50551.1"/>
    <property type="molecule type" value="Genomic_DNA"/>
</dbReference>
<dbReference type="GO" id="GO:0003700">
    <property type="term" value="F:DNA-binding transcription factor activity"/>
    <property type="evidence" value="ECO:0007669"/>
    <property type="project" value="InterPro"/>
</dbReference>